<evidence type="ECO:0000313" key="3">
    <source>
        <dbReference type="Proteomes" id="UP000192578"/>
    </source>
</evidence>
<evidence type="ECO:0000256" key="1">
    <source>
        <dbReference type="SAM" id="MobiDB-lite"/>
    </source>
</evidence>
<proteinExistence type="predicted"/>
<reference evidence="3" key="1">
    <citation type="submission" date="2017-01" db="EMBL/GenBank/DDBJ databases">
        <title>Comparative genomics of anhydrobiosis in the tardigrade Hypsibius dujardini.</title>
        <authorList>
            <person name="Yoshida Y."/>
            <person name="Koutsovoulos G."/>
            <person name="Laetsch D."/>
            <person name="Stevens L."/>
            <person name="Kumar S."/>
            <person name="Horikawa D."/>
            <person name="Ishino K."/>
            <person name="Komine S."/>
            <person name="Tomita M."/>
            <person name="Blaxter M."/>
            <person name="Arakawa K."/>
        </authorList>
    </citation>
    <scope>NUCLEOTIDE SEQUENCE [LARGE SCALE GENOMIC DNA]</scope>
    <source>
        <strain evidence="3">Z151</strain>
    </source>
</reference>
<sequence length="165" mass="17517">MRATFAGSMPVITRGKLVEASFVLDGQEFKYERVETAKVDADGNAVLVDAREDRGHEDPGMNFQDKRPAVPPGTPIGVVSSTVSGMAPQMPLHSIPGPFIDPKDQVITSTTFANAGGAVRETDRVSFSSSGTSADRVSLASSGSSISPSVLKETTTIREKKIENY</sequence>
<dbReference type="EMBL" id="MTYJ01000069">
    <property type="protein sequence ID" value="OQV16870.1"/>
    <property type="molecule type" value="Genomic_DNA"/>
</dbReference>
<dbReference type="OrthoDB" id="10467932at2759"/>
<accession>A0A1W0WNS8</accession>
<feature type="compositionally biased region" description="Low complexity" evidence="1">
    <location>
        <begin position="138"/>
        <end position="148"/>
    </location>
</feature>
<evidence type="ECO:0000313" key="2">
    <source>
        <dbReference type="EMBL" id="OQV16870.1"/>
    </source>
</evidence>
<name>A0A1W0WNS8_HYPEX</name>
<keyword evidence="3" id="KW-1185">Reference proteome</keyword>
<dbReference type="Proteomes" id="UP000192578">
    <property type="component" value="Unassembled WGS sequence"/>
</dbReference>
<comment type="caution">
    <text evidence="2">The sequence shown here is derived from an EMBL/GenBank/DDBJ whole genome shotgun (WGS) entry which is preliminary data.</text>
</comment>
<dbReference type="AlphaFoldDB" id="A0A1W0WNS8"/>
<organism evidence="2 3">
    <name type="scientific">Hypsibius exemplaris</name>
    <name type="common">Freshwater tardigrade</name>
    <dbReference type="NCBI Taxonomy" id="2072580"/>
    <lineage>
        <taxon>Eukaryota</taxon>
        <taxon>Metazoa</taxon>
        <taxon>Ecdysozoa</taxon>
        <taxon>Tardigrada</taxon>
        <taxon>Eutardigrada</taxon>
        <taxon>Parachela</taxon>
        <taxon>Hypsibioidea</taxon>
        <taxon>Hypsibiidae</taxon>
        <taxon>Hypsibius</taxon>
    </lineage>
</organism>
<feature type="region of interest" description="Disordered" evidence="1">
    <location>
        <begin position="54"/>
        <end position="74"/>
    </location>
</feature>
<protein>
    <submittedName>
        <fullName evidence="2">Uncharacterized protein</fullName>
    </submittedName>
</protein>
<feature type="compositionally biased region" description="Basic and acidic residues" evidence="1">
    <location>
        <begin position="54"/>
        <end position="68"/>
    </location>
</feature>
<feature type="region of interest" description="Disordered" evidence="1">
    <location>
        <begin position="127"/>
        <end position="148"/>
    </location>
</feature>
<gene>
    <name evidence="2" type="ORF">BV898_09042</name>
</gene>